<protein>
    <recommendedName>
        <fullName evidence="6">C1q domain-containing protein</fullName>
    </recommendedName>
</protein>
<feature type="signal peptide" evidence="5">
    <location>
        <begin position="1"/>
        <end position="15"/>
    </location>
</feature>
<dbReference type="GO" id="GO:0099558">
    <property type="term" value="P:maintenance of synapse structure"/>
    <property type="evidence" value="ECO:0007669"/>
    <property type="project" value="TreeGrafter"/>
</dbReference>
<evidence type="ECO:0000256" key="5">
    <source>
        <dbReference type="SAM" id="SignalP"/>
    </source>
</evidence>
<feature type="chain" id="PRO_5041908463" description="C1q domain-containing protein" evidence="5">
    <location>
        <begin position="16"/>
        <end position="167"/>
    </location>
</feature>
<dbReference type="Proteomes" id="UP001221898">
    <property type="component" value="Unassembled WGS sequence"/>
</dbReference>
<sequence>MRGLVLLCLFVIVLGSSEWSDWPKPEESVQESDPKPGNPHRSVFSAVLSDDPTCFRPHQVDDVVRYTNILVNEGNGYNESSGVFRAPLQGLYSLAVTVYTMAGRGGHFCATLQKNGVVLASTTGDSASLAVAVYLKVGDKVSVFLHPGCMLCTTQNTFTGFLLYADD</sequence>
<feature type="domain" description="C1q" evidence="6">
    <location>
        <begin position="37"/>
        <end position="167"/>
    </location>
</feature>
<accession>A0AAD7W6L4</accession>
<evidence type="ECO:0000259" key="6">
    <source>
        <dbReference type="PROSITE" id="PS50871"/>
    </source>
</evidence>
<name>A0AAD7W6L4_9TELE</name>
<reference evidence="7" key="1">
    <citation type="journal article" date="2023" name="Science">
        <title>Genome structures resolve the early diversification of teleost fishes.</title>
        <authorList>
            <person name="Parey E."/>
            <person name="Louis A."/>
            <person name="Montfort J."/>
            <person name="Bouchez O."/>
            <person name="Roques C."/>
            <person name="Iampietro C."/>
            <person name="Lluch J."/>
            <person name="Castinel A."/>
            <person name="Donnadieu C."/>
            <person name="Desvignes T."/>
            <person name="Floi Bucao C."/>
            <person name="Jouanno E."/>
            <person name="Wen M."/>
            <person name="Mejri S."/>
            <person name="Dirks R."/>
            <person name="Jansen H."/>
            <person name="Henkel C."/>
            <person name="Chen W.J."/>
            <person name="Zahm M."/>
            <person name="Cabau C."/>
            <person name="Klopp C."/>
            <person name="Thompson A.W."/>
            <person name="Robinson-Rechavi M."/>
            <person name="Braasch I."/>
            <person name="Lecointre G."/>
            <person name="Bobe J."/>
            <person name="Postlethwait J.H."/>
            <person name="Berthelot C."/>
            <person name="Roest Crollius H."/>
            <person name="Guiguen Y."/>
        </authorList>
    </citation>
    <scope>NUCLEOTIDE SEQUENCE</scope>
    <source>
        <strain evidence="7">NC1722</strain>
    </source>
</reference>
<evidence type="ECO:0000256" key="3">
    <source>
        <dbReference type="ARBA" id="ARBA00022729"/>
    </source>
</evidence>
<dbReference type="InterPro" id="IPR008983">
    <property type="entry name" value="Tumour_necrosis_fac-like_dom"/>
</dbReference>
<dbReference type="SMART" id="SM00110">
    <property type="entry name" value="C1Q"/>
    <property type="match status" value="1"/>
</dbReference>
<comment type="caution">
    <text evidence="7">The sequence shown here is derived from an EMBL/GenBank/DDBJ whole genome shotgun (WGS) entry which is preliminary data.</text>
</comment>
<dbReference type="PROSITE" id="PS50871">
    <property type="entry name" value="C1Q"/>
    <property type="match status" value="1"/>
</dbReference>
<dbReference type="InterPro" id="IPR001073">
    <property type="entry name" value="C1q_dom"/>
</dbReference>
<evidence type="ECO:0000313" key="7">
    <source>
        <dbReference type="EMBL" id="KAJ8385692.1"/>
    </source>
</evidence>
<dbReference type="Pfam" id="PF00386">
    <property type="entry name" value="C1q"/>
    <property type="match status" value="1"/>
</dbReference>
<gene>
    <name evidence="7" type="ORF">AAFF_G00184050</name>
</gene>
<evidence type="ECO:0000256" key="1">
    <source>
        <dbReference type="ARBA" id="ARBA00004613"/>
    </source>
</evidence>
<proteinExistence type="predicted"/>
<evidence type="ECO:0000313" key="8">
    <source>
        <dbReference type="Proteomes" id="UP001221898"/>
    </source>
</evidence>
<dbReference type="GO" id="GO:0005576">
    <property type="term" value="C:extracellular region"/>
    <property type="evidence" value="ECO:0007669"/>
    <property type="project" value="UniProtKB-SubCell"/>
</dbReference>
<keyword evidence="8" id="KW-1185">Reference proteome</keyword>
<feature type="region of interest" description="Disordered" evidence="4">
    <location>
        <begin position="22"/>
        <end position="42"/>
    </location>
</feature>
<dbReference type="InterPro" id="IPR050822">
    <property type="entry name" value="Cerebellin_Synaptic_Org"/>
</dbReference>
<dbReference type="GO" id="GO:0045202">
    <property type="term" value="C:synapse"/>
    <property type="evidence" value="ECO:0007669"/>
    <property type="project" value="TreeGrafter"/>
</dbReference>
<dbReference type="PANTHER" id="PTHR22923">
    <property type="entry name" value="CEREBELLIN-RELATED"/>
    <property type="match status" value="1"/>
</dbReference>
<evidence type="ECO:0000256" key="2">
    <source>
        <dbReference type="ARBA" id="ARBA00022525"/>
    </source>
</evidence>
<comment type="subcellular location">
    <subcellularLocation>
        <location evidence="1">Secreted</location>
    </subcellularLocation>
</comment>
<dbReference type="Gene3D" id="2.60.120.40">
    <property type="match status" value="1"/>
</dbReference>
<dbReference type="PRINTS" id="PR00007">
    <property type="entry name" value="COMPLEMNTC1Q"/>
</dbReference>
<dbReference type="EMBL" id="JAINUG010000244">
    <property type="protein sequence ID" value="KAJ8385692.1"/>
    <property type="molecule type" value="Genomic_DNA"/>
</dbReference>
<dbReference type="SUPFAM" id="SSF49842">
    <property type="entry name" value="TNF-like"/>
    <property type="match status" value="1"/>
</dbReference>
<evidence type="ECO:0000256" key="4">
    <source>
        <dbReference type="SAM" id="MobiDB-lite"/>
    </source>
</evidence>
<keyword evidence="3 5" id="KW-0732">Signal</keyword>
<dbReference type="PANTHER" id="PTHR22923:SF103">
    <property type="entry name" value="CEREBELLIN 20-RELATED"/>
    <property type="match status" value="1"/>
</dbReference>
<keyword evidence="2" id="KW-0964">Secreted</keyword>
<dbReference type="AlphaFoldDB" id="A0AAD7W6L4"/>
<organism evidence="7 8">
    <name type="scientific">Aldrovandia affinis</name>
    <dbReference type="NCBI Taxonomy" id="143900"/>
    <lineage>
        <taxon>Eukaryota</taxon>
        <taxon>Metazoa</taxon>
        <taxon>Chordata</taxon>
        <taxon>Craniata</taxon>
        <taxon>Vertebrata</taxon>
        <taxon>Euteleostomi</taxon>
        <taxon>Actinopterygii</taxon>
        <taxon>Neopterygii</taxon>
        <taxon>Teleostei</taxon>
        <taxon>Notacanthiformes</taxon>
        <taxon>Halosauridae</taxon>
        <taxon>Aldrovandia</taxon>
    </lineage>
</organism>